<feature type="region of interest" description="Disordered" evidence="1">
    <location>
        <begin position="1"/>
        <end position="28"/>
    </location>
</feature>
<gene>
    <name evidence="2" type="ORF">CANARDRAFT_26755</name>
</gene>
<protein>
    <submittedName>
        <fullName evidence="2">Uncharacterized protein</fullName>
    </submittedName>
</protein>
<accession>A0A1E4T6J7</accession>
<evidence type="ECO:0000256" key="1">
    <source>
        <dbReference type="SAM" id="MobiDB-lite"/>
    </source>
</evidence>
<sequence>MGEEKEKPQEKPQEKKEEKKDHHHVKDGVKRFGNAVTFGAGASIGNKIVDSIL</sequence>
<name>A0A1E4T6J7_9ASCO</name>
<dbReference type="EMBL" id="KV453848">
    <property type="protein sequence ID" value="ODV87352.1"/>
    <property type="molecule type" value="Genomic_DNA"/>
</dbReference>
<keyword evidence="3" id="KW-1185">Reference proteome</keyword>
<dbReference type="Proteomes" id="UP000094801">
    <property type="component" value="Unassembled WGS sequence"/>
</dbReference>
<evidence type="ECO:0000313" key="2">
    <source>
        <dbReference type="EMBL" id="ODV87352.1"/>
    </source>
</evidence>
<proteinExistence type="predicted"/>
<reference evidence="3" key="1">
    <citation type="submission" date="2016-04" db="EMBL/GenBank/DDBJ databases">
        <title>Comparative genomics of biotechnologically important yeasts.</title>
        <authorList>
            <consortium name="DOE Joint Genome Institute"/>
            <person name="Riley R."/>
            <person name="Haridas S."/>
            <person name="Wolfe K.H."/>
            <person name="Lopes M.R."/>
            <person name="Hittinger C.T."/>
            <person name="Goker M."/>
            <person name="Salamov A."/>
            <person name="Wisecaver J."/>
            <person name="Long T.M."/>
            <person name="Aerts A.L."/>
            <person name="Barry K."/>
            <person name="Choi C."/>
            <person name="Clum A."/>
            <person name="Coughlan A.Y."/>
            <person name="Deshpande S."/>
            <person name="Douglass A.P."/>
            <person name="Hanson S.J."/>
            <person name="Klenk H.-P."/>
            <person name="Labutti K."/>
            <person name="Lapidus A."/>
            <person name="Lindquist E."/>
            <person name="Lipzen A."/>
            <person name="Meier-Kolthoff J.P."/>
            <person name="Ohm R.A."/>
            <person name="Otillar R.P."/>
            <person name="Pangilinan J."/>
            <person name="Peng Y."/>
            <person name="Rokas A."/>
            <person name="Rosa C.A."/>
            <person name="Scheuner C."/>
            <person name="Sibirny A.A."/>
            <person name="Slot J.C."/>
            <person name="Stielow J.B."/>
            <person name="Sun H."/>
            <person name="Kurtzman C.P."/>
            <person name="Blackwell M."/>
            <person name="Grigoriev I.V."/>
            <person name="Jeffries T.W."/>
        </authorList>
    </citation>
    <scope>NUCLEOTIDE SEQUENCE [LARGE SCALE GENOMIC DNA]</scope>
    <source>
        <strain evidence="3">NRRL YB-2248</strain>
    </source>
</reference>
<dbReference type="AlphaFoldDB" id="A0A1E4T6J7"/>
<organism evidence="2 3">
    <name type="scientific">[Candida] arabinofermentans NRRL YB-2248</name>
    <dbReference type="NCBI Taxonomy" id="983967"/>
    <lineage>
        <taxon>Eukaryota</taxon>
        <taxon>Fungi</taxon>
        <taxon>Dikarya</taxon>
        <taxon>Ascomycota</taxon>
        <taxon>Saccharomycotina</taxon>
        <taxon>Pichiomycetes</taxon>
        <taxon>Pichiales</taxon>
        <taxon>Pichiaceae</taxon>
        <taxon>Ogataea</taxon>
        <taxon>Ogataea/Candida clade</taxon>
    </lineage>
</organism>
<evidence type="ECO:0000313" key="3">
    <source>
        <dbReference type="Proteomes" id="UP000094801"/>
    </source>
</evidence>
<dbReference type="OrthoDB" id="6250593at2759"/>